<evidence type="ECO:0000313" key="7">
    <source>
        <dbReference type="EMBL" id="NDV31310.1"/>
    </source>
</evidence>
<dbReference type="PANTHER" id="PTHR10015">
    <property type="entry name" value="HEAT SHOCK TRANSCRIPTION FACTOR"/>
    <property type="match status" value="1"/>
</dbReference>
<protein>
    <recommendedName>
        <fullName evidence="6">HSF-type DNA-binding domain-containing protein</fullName>
    </recommendedName>
</protein>
<feature type="compositionally biased region" description="Low complexity" evidence="5">
    <location>
        <begin position="273"/>
        <end position="302"/>
    </location>
</feature>
<proteinExistence type="inferred from homology"/>
<keyword evidence="3" id="KW-0539">Nucleus</keyword>
<evidence type="ECO:0000259" key="6">
    <source>
        <dbReference type="SMART" id="SM00415"/>
    </source>
</evidence>
<feature type="region of interest" description="Disordered" evidence="5">
    <location>
        <begin position="271"/>
        <end position="357"/>
    </location>
</feature>
<comment type="subcellular location">
    <subcellularLocation>
        <location evidence="1">Nucleus</location>
    </subcellularLocation>
</comment>
<dbReference type="EMBL" id="GIBP01002341">
    <property type="protein sequence ID" value="NDV31310.1"/>
    <property type="molecule type" value="Transcribed_RNA"/>
</dbReference>
<reference evidence="7" key="1">
    <citation type="journal article" date="2020" name="J. Eukaryot. Microbiol.">
        <title>De novo Sequencing, Assembly and Annotation of the Transcriptome for the Free-Living Testate Amoeba Arcella intermedia.</title>
        <authorList>
            <person name="Ribeiro G.M."/>
            <person name="Porfirio-Sousa A.L."/>
            <person name="Maurer-Alcala X.X."/>
            <person name="Katz L.A."/>
            <person name="Lahr D.J.G."/>
        </authorList>
    </citation>
    <scope>NUCLEOTIDE SEQUENCE</scope>
</reference>
<dbReference type="InterPro" id="IPR000232">
    <property type="entry name" value="HSF_DNA-bd"/>
</dbReference>
<dbReference type="InterPro" id="IPR036390">
    <property type="entry name" value="WH_DNA-bd_sf"/>
</dbReference>
<evidence type="ECO:0000256" key="3">
    <source>
        <dbReference type="ARBA" id="ARBA00023242"/>
    </source>
</evidence>
<dbReference type="GO" id="GO:0005634">
    <property type="term" value="C:nucleus"/>
    <property type="evidence" value="ECO:0007669"/>
    <property type="project" value="UniProtKB-SubCell"/>
</dbReference>
<dbReference type="GO" id="GO:0003700">
    <property type="term" value="F:DNA-binding transcription factor activity"/>
    <property type="evidence" value="ECO:0007669"/>
    <property type="project" value="InterPro"/>
</dbReference>
<feature type="compositionally biased region" description="Low complexity" evidence="5">
    <location>
        <begin position="326"/>
        <end position="340"/>
    </location>
</feature>
<feature type="region of interest" description="Disordered" evidence="5">
    <location>
        <begin position="70"/>
        <end position="135"/>
    </location>
</feature>
<dbReference type="InterPro" id="IPR036388">
    <property type="entry name" value="WH-like_DNA-bd_sf"/>
</dbReference>
<keyword evidence="2" id="KW-0238">DNA-binding</keyword>
<comment type="similarity">
    <text evidence="4">Belongs to the HSF family.</text>
</comment>
<feature type="compositionally biased region" description="Polar residues" evidence="5">
    <location>
        <begin position="246"/>
        <end position="255"/>
    </location>
</feature>
<feature type="compositionally biased region" description="Polar residues" evidence="5">
    <location>
        <begin position="347"/>
        <end position="357"/>
    </location>
</feature>
<feature type="compositionally biased region" description="Basic and acidic residues" evidence="5">
    <location>
        <begin position="96"/>
        <end position="113"/>
    </location>
</feature>
<name>A0A6B2L2X4_9EUKA</name>
<dbReference type="SMART" id="SM00415">
    <property type="entry name" value="HSF"/>
    <property type="match status" value="1"/>
</dbReference>
<dbReference type="GO" id="GO:0043565">
    <property type="term" value="F:sequence-specific DNA binding"/>
    <property type="evidence" value="ECO:0007669"/>
    <property type="project" value="InterPro"/>
</dbReference>
<accession>A0A6B2L2X4</accession>
<feature type="region of interest" description="Disordered" evidence="5">
    <location>
        <begin position="192"/>
        <end position="255"/>
    </location>
</feature>
<organism evidence="7">
    <name type="scientific">Arcella intermedia</name>
    <dbReference type="NCBI Taxonomy" id="1963864"/>
    <lineage>
        <taxon>Eukaryota</taxon>
        <taxon>Amoebozoa</taxon>
        <taxon>Tubulinea</taxon>
        <taxon>Elardia</taxon>
        <taxon>Arcellinida</taxon>
        <taxon>Sphaerothecina</taxon>
        <taxon>Arcellidae</taxon>
        <taxon>Arcella</taxon>
    </lineage>
</organism>
<dbReference type="AlphaFoldDB" id="A0A6B2L2X4"/>
<evidence type="ECO:0000256" key="4">
    <source>
        <dbReference type="RuleBase" id="RU004020"/>
    </source>
</evidence>
<evidence type="ECO:0000256" key="5">
    <source>
        <dbReference type="SAM" id="MobiDB-lite"/>
    </source>
</evidence>
<sequence length="461" mass="52582">MEDGDGFKVVDPRELSSSILPKYFNGTLCSFVRQLNLYGFNKIGDDFAFKHYDGLFKRGNEDKLQFIERRKNVKSRGRSESDLSSKQQKISKAPIKFHETTKVEMADPGEKRQPSPSHPSAPLFPSLSTPSHPLEPHTSEFMINWLTSELQHQQRETALLRHQLNSLTQYVISIVNQLPSVSLPPFNGSGLPLAVQSPRQPPTPSMPRTYSNPSVPSPAAPKGVSQYQVPSTFNLSNPLKVPPSTSPTRNSQNHGQNYQHTMQINQNQLQVPQHQSLQGHQYHQSQQQQHQYQQHPQPQQQYQHHEQPLHNTRTPSPPFQTPSPPFQSTSPPFQPSSQQTQPPPKRISSNRVANNAYPQEYEHETYINDMKDMKLSANTKHNPLPMEQKYFPSSTAQYPYYPANPSSVPPLIPQPEYADPSYPPFTDVTDYEEGDTRNFEYDNLTASYDIDHLNDRKYGVY</sequence>
<dbReference type="Pfam" id="PF00447">
    <property type="entry name" value="HSF_DNA-bind"/>
    <property type="match status" value="1"/>
</dbReference>
<feature type="domain" description="HSF-type DNA-binding" evidence="6">
    <location>
        <begin position="2"/>
        <end position="70"/>
    </location>
</feature>
<feature type="compositionally biased region" description="Polar residues" evidence="5">
    <location>
        <begin position="225"/>
        <end position="237"/>
    </location>
</feature>
<dbReference type="PANTHER" id="PTHR10015:SF427">
    <property type="entry name" value="HEAT SHOCK FACTOR PROTEIN"/>
    <property type="match status" value="1"/>
</dbReference>
<feature type="compositionally biased region" description="Pro residues" evidence="5">
    <location>
        <begin position="315"/>
        <end position="325"/>
    </location>
</feature>
<dbReference type="SUPFAM" id="SSF46785">
    <property type="entry name" value="Winged helix' DNA-binding domain"/>
    <property type="match status" value="1"/>
</dbReference>
<dbReference type="Gene3D" id="1.10.10.10">
    <property type="entry name" value="Winged helix-like DNA-binding domain superfamily/Winged helix DNA-binding domain"/>
    <property type="match status" value="1"/>
</dbReference>
<evidence type="ECO:0000256" key="2">
    <source>
        <dbReference type="ARBA" id="ARBA00023125"/>
    </source>
</evidence>
<evidence type="ECO:0000256" key="1">
    <source>
        <dbReference type="ARBA" id="ARBA00004123"/>
    </source>
</evidence>